<dbReference type="AlphaFoldDB" id="Q5AWW8"/>
<dbReference type="InParanoid" id="Q5AWW8"/>
<dbReference type="RefSeq" id="XP_680481.1">
    <property type="nucleotide sequence ID" value="XM_675389.1"/>
</dbReference>
<dbReference type="KEGG" id="ani:ANIA_07212"/>
<reference evidence="2" key="2">
    <citation type="journal article" date="2009" name="Fungal Genet. Biol.">
        <title>The 2008 update of the Aspergillus nidulans genome annotation: a community effort.</title>
        <authorList>
            <person name="Wortman J.R."/>
            <person name="Gilsenan J.M."/>
            <person name="Joardar V."/>
            <person name="Deegan J."/>
            <person name="Clutterbuck J."/>
            <person name="Andersen M.R."/>
            <person name="Archer D."/>
            <person name="Bencina M."/>
            <person name="Braus G."/>
            <person name="Coutinho P."/>
            <person name="von Dohren H."/>
            <person name="Doonan J."/>
            <person name="Driessen A.J."/>
            <person name="Durek P."/>
            <person name="Espeso E."/>
            <person name="Fekete E."/>
            <person name="Flipphi M."/>
            <person name="Estrada C.G."/>
            <person name="Geysens S."/>
            <person name="Goldman G."/>
            <person name="de Groot P.W."/>
            <person name="Hansen K."/>
            <person name="Harris S.D."/>
            <person name="Heinekamp T."/>
            <person name="Helmstaedt K."/>
            <person name="Henrissat B."/>
            <person name="Hofmann G."/>
            <person name="Homan T."/>
            <person name="Horio T."/>
            <person name="Horiuchi H."/>
            <person name="James S."/>
            <person name="Jones M."/>
            <person name="Karaffa L."/>
            <person name="Karanyi Z."/>
            <person name="Kato M."/>
            <person name="Keller N."/>
            <person name="Kelly D.E."/>
            <person name="Kiel J.A."/>
            <person name="Kim J.M."/>
            <person name="van der Klei I.J."/>
            <person name="Klis F.M."/>
            <person name="Kovalchuk A."/>
            <person name="Krasevec N."/>
            <person name="Kubicek C.P."/>
            <person name="Liu B."/>
            <person name="Maccabe A."/>
            <person name="Meyer V."/>
            <person name="Mirabito P."/>
            <person name="Miskei M."/>
            <person name="Mos M."/>
            <person name="Mullins J."/>
            <person name="Nelson D.R."/>
            <person name="Nielsen J."/>
            <person name="Oakley B.R."/>
            <person name="Osmani S.A."/>
            <person name="Pakula T."/>
            <person name="Paszewski A."/>
            <person name="Paulsen I."/>
            <person name="Pilsyk S."/>
            <person name="Pocsi I."/>
            <person name="Punt P.J."/>
            <person name="Ram A.F."/>
            <person name="Ren Q."/>
            <person name="Robellet X."/>
            <person name="Robson G."/>
            <person name="Seiboth B."/>
            <person name="van Solingen P."/>
            <person name="Specht T."/>
            <person name="Sun J."/>
            <person name="Taheri-Talesh N."/>
            <person name="Takeshita N."/>
            <person name="Ussery D."/>
            <person name="vanKuyk P.A."/>
            <person name="Visser H."/>
            <person name="van de Vondervoort P.J."/>
            <person name="de Vries R.P."/>
            <person name="Walton J."/>
            <person name="Xiang X."/>
            <person name="Xiong Y."/>
            <person name="Zeng A.P."/>
            <person name="Brandt B.W."/>
            <person name="Cornell M.J."/>
            <person name="van den Hondel C.A."/>
            <person name="Visser J."/>
            <person name="Oliver S.G."/>
            <person name="Turner G."/>
        </authorList>
    </citation>
    <scope>GENOME REANNOTATION</scope>
    <source>
        <strain evidence="2">FGSC A4 / ATCC 38163 / CBS 112.46 / NRRL 194 / M139</strain>
    </source>
</reference>
<gene>
    <name evidence="1" type="ORF">ANIA_07212</name>
</gene>
<dbReference type="OrthoDB" id="68575at2759"/>
<dbReference type="GeneID" id="2870014"/>
<evidence type="ECO:0000313" key="1">
    <source>
        <dbReference type="EMBL" id="CBF78849.1"/>
    </source>
</evidence>
<proteinExistence type="predicted"/>
<dbReference type="EMBL" id="BN001304">
    <property type="protein sequence ID" value="CBF78849.1"/>
    <property type="molecule type" value="Genomic_DNA"/>
</dbReference>
<dbReference type="Proteomes" id="UP000000560">
    <property type="component" value="Chromosome IV"/>
</dbReference>
<keyword evidence="2" id="KW-1185">Reference proteome</keyword>
<accession>Q5AWW8</accession>
<protein>
    <submittedName>
        <fullName evidence="1">Uncharacterized protein</fullName>
    </submittedName>
</protein>
<name>Q5AWW8_EMENI</name>
<dbReference type="VEuPathDB" id="FungiDB:AN7212"/>
<sequence>MGLFKILAPCTPALAAAPEFQQEDIITRDGCILRGGATGSYAAMQLVERGHSMAVLDDLRRMGDAGTYLINKKPEYVAFDSRWPASIMAPQKISALELYPLHRRRDDG</sequence>
<reference evidence="2" key="1">
    <citation type="journal article" date="2005" name="Nature">
        <title>Sequencing of Aspergillus nidulans and comparative analysis with A. fumigatus and A. oryzae.</title>
        <authorList>
            <person name="Galagan J.E."/>
            <person name="Calvo S.E."/>
            <person name="Cuomo C."/>
            <person name="Ma L.J."/>
            <person name="Wortman J.R."/>
            <person name="Batzoglou S."/>
            <person name="Lee S.I."/>
            <person name="Basturkmen M."/>
            <person name="Spevak C.C."/>
            <person name="Clutterbuck J."/>
            <person name="Kapitonov V."/>
            <person name="Jurka J."/>
            <person name="Scazzocchio C."/>
            <person name="Farman M."/>
            <person name="Butler J."/>
            <person name="Purcell S."/>
            <person name="Harris S."/>
            <person name="Braus G.H."/>
            <person name="Draht O."/>
            <person name="Busch S."/>
            <person name="D'Enfert C."/>
            <person name="Bouchier C."/>
            <person name="Goldman G.H."/>
            <person name="Bell-Pedersen D."/>
            <person name="Griffiths-Jones S."/>
            <person name="Doonan J.H."/>
            <person name="Yu J."/>
            <person name="Vienken K."/>
            <person name="Pain A."/>
            <person name="Freitag M."/>
            <person name="Selker E.U."/>
            <person name="Archer D.B."/>
            <person name="Penalva M.A."/>
            <person name="Oakley B.R."/>
            <person name="Momany M."/>
            <person name="Tanaka T."/>
            <person name="Kumagai T."/>
            <person name="Asai K."/>
            <person name="Machida M."/>
            <person name="Nierman W.C."/>
            <person name="Denning D.W."/>
            <person name="Caddick M."/>
            <person name="Hynes M."/>
            <person name="Paoletti M."/>
            <person name="Fischer R."/>
            <person name="Miller B."/>
            <person name="Dyer P."/>
            <person name="Sachs M.S."/>
            <person name="Osmani S.A."/>
            <person name="Birren B.W."/>
        </authorList>
    </citation>
    <scope>NUCLEOTIDE SEQUENCE [LARGE SCALE GENOMIC DNA]</scope>
    <source>
        <strain evidence="2">FGSC A4 / ATCC 38163 / CBS 112.46 / NRRL 194 / M139</strain>
    </source>
</reference>
<accession>C8VD06</accession>
<evidence type="ECO:0000313" key="2">
    <source>
        <dbReference type="Proteomes" id="UP000000560"/>
    </source>
</evidence>
<organism evidence="1 2">
    <name type="scientific">Emericella nidulans (strain FGSC A4 / ATCC 38163 / CBS 112.46 / NRRL 194 / M139)</name>
    <name type="common">Aspergillus nidulans</name>
    <dbReference type="NCBI Taxonomy" id="227321"/>
    <lineage>
        <taxon>Eukaryota</taxon>
        <taxon>Fungi</taxon>
        <taxon>Dikarya</taxon>
        <taxon>Ascomycota</taxon>
        <taxon>Pezizomycotina</taxon>
        <taxon>Eurotiomycetes</taxon>
        <taxon>Eurotiomycetidae</taxon>
        <taxon>Eurotiales</taxon>
        <taxon>Aspergillaceae</taxon>
        <taxon>Aspergillus</taxon>
        <taxon>Aspergillus subgen. Nidulantes</taxon>
    </lineage>
</organism>
<dbReference type="HOGENOM" id="CLU_2196934_0_0_1"/>